<protein>
    <submittedName>
        <fullName evidence="2">Rrf2 family transcriptional regulator</fullName>
    </submittedName>
</protein>
<dbReference type="RefSeq" id="WP_260278804.1">
    <property type="nucleotide sequence ID" value="NZ_JANAVZ010000029.1"/>
</dbReference>
<dbReference type="PANTHER" id="PTHR33221:SF4">
    <property type="entry name" value="HTH-TYPE TRANSCRIPTIONAL REPRESSOR NSRR"/>
    <property type="match status" value="1"/>
</dbReference>
<accession>A0ABT2KEI7</accession>
<dbReference type="PANTHER" id="PTHR33221">
    <property type="entry name" value="WINGED HELIX-TURN-HELIX TRANSCRIPTIONAL REGULATOR, RRF2 FAMILY"/>
    <property type="match status" value="1"/>
</dbReference>
<dbReference type="Pfam" id="PF02082">
    <property type="entry name" value="Rrf2"/>
    <property type="match status" value="1"/>
</dbReference>
<organism evidence="2 3">
    <name type="scientific">Paracoccus maritimus</name>
    <dbReference type="NCBI Taxonomy" id="2933292"/>
    <lineage>
        <taxon>Bacteria</taxon>
        <taxon>Pseudomonadati</taxon>
        <taxon>Pseudomonadota</taxon>
        <taxon>Alphaproteobacteria</taxon>
        <taxon>Rhodobacterales</taxon>
        <taxon>Paracoccaceae</taxon>
        <taxon>Paracoccus</taxon>
    </lineage>
</organism>
<reference evidence="2 3" key="1">
    <citation type="submission" date="2022-04" db="EMBL/GenBank/DDBJ databases">
        <title>Paracoccus sp. YLB-12 draft genome sequence.</title>
        <authorList>
            <person name="Yu L."/>
        </authorList>
    </citation>
    <scope>NUCLEOTIDE SEQUENCE [LARGE SCALE GENOMIC DNA]</scope>
    <source>
        <strain evidence="2 3">YLB-12</strain>
    </source>
</reference>
<dbReference type="NCBIfam" id="TIGR00738">
    <property type="entry name" value="rrf2_super"/>
    <property type="match status" value="1"/>
</dbReference>
<evidence type="ECO:0000313" key="2">
    <source>
        <dbReference type="EMBL" id="MCT4334943.1"/>
    </source>
</evidence>
<dbReference type="InterPro" id="IPR036390">
    <property type="entry name" value="WH_DNA-bd_sf"/>
</dbReference>
<keyword evidence="3" id="KW-1185">Reference proteome</keyword>
<comment type="caution">
    <text evidence="2">The sequence shown here is derived from an EMBL/GenBank/DDBJ whole genome shotgun (WGS) entry which is preliminary data.</text>
</comment>
<dbReference type="SUPFAM" id="SSF46785">
    <property type="entry name" value="Winged helix' DNA-binding domain"/>
    <property type="match status" value="1"/>
</dbReference>
<dbReference type="InterPro" id="IPR036388">
    <property type="entry name" value="WH-like_DNA-bd_sf"/>
</dbReference>
<name>A0ABT2KEI7_9RHOB</name>
<evidence type="ECO:0000256" key="1">
    <source>
        <dbReference type="ARBA" id="ARBA00023125"/>
    </source>
</evidence>
<sequence length="151" mass="16439">MRLNDSTDMALRVMIFATAQGDRIFTIDQLVATYRLPRSTMMKVVNALTRGEFLIAQRGRSGGLHLARPADQISVGAVVRHLETDFGLVECMRTGNQCIITCQCRLIAPLKRAMEAFLGVLDDCSVADIALTPADFPIIGNATVSRLGATQ</sequence>
<dbReference type="PROSITE" id="PS51197">
    <property type="entry name" value="HTH_RRF2_2"/>
    <property type="match status" value="1"/>
</dbReference>
<dbReference type="EMBL" id="JANAVZ010000029">
    <property type="protein sequence ID" value="MCT4334943.1"/>
    <property type="molecule type" value="Genomic_DNA"/>
</dbReference>
<evidence type="ECO:0000313" key="3">
    <source>
        <dbReference type="Proteomes" id="UP001320702"/>
    </source>
</evidence>
<proteinExistence type="predicted"/>
<keyword evidence="1" id="KW-0238">DNA-binding</keyword>
<gene>
    <name evidence="2" type="ORF">MU516_19095</name>
</gene>
<dbReference type="Proteomes" id="UP001320702">
    <property type="component" value="Unassembled WGS sequence"/>
</dbReference>
<dbReference type="InterPro" id="IPR000944">
    <property type="entry name" value="Tscrpt_reg_Rrf2"/>
</dbReference>
<dbReference type="Gene3D" id="1.10.10.10">
    <property type="entry name" value="Winged helix-like DNA-binding domain superfamily/Winged helix DNA-binding domain"/>
    <property type="match status" value="1"/>
</dbReference>